<proteinExistence type="predicted"/>
<evidence type="ECO:0000256" key="1">
    <source>
        <dbReference type="SAM" id="SignalP"/>
    </source>
</evidence>
<accession>A0A7U2FKF2</accession>
<protein>
    <recommendedName>
        <fullName evidence="4">Stc1 domain-containing protein</fullName>
    </recommendedName>
</protein>
<feature type="signal peptide" evidence="1">
    <location>
        <begin position="1"/>
        <end position="19"/>
    </location>
</feature>
<keyword evidence="1" id="KW-0732">Signal</keyword>
<dbReference type="AlphaFoldDB" id="A0A7U2FKF2"/>
<dbReference type="EMBL" id="CP069040">
    <property type="protein sequence ID" value="QRD05230.1"/>
    <property type="molecule type" value="Genomic_DNA"/>
</dbReference>
<keyword evidence="3" id="KW-1185">Reference proteome</keyword>
<name>A0A7U2FKF2_PHANO</name>
<evidence type="ECO:0000313" key="3">
    <source>
        <dbReference type="Proteomes" id="UP000663193"/>
    </source>
</evidence>
<feature type="chain" id="PRO_5034016700" description="Stc1 domain-containing protein" evidence="1">
    <location>
        <begin position="20"/>
        <end position="105"/>
    </location>
</feature>
<evidence type="ECO:0008006" key="4">
    <source>
        <dbReference type="Google" id="ProtNLM"/>
    </source>
</evidence>
<gene>
    <name evidence="2" type="ORF">JI435_111360</name>
</gene>
<dbReference type="Proteomes" id="UP000663193">
    <property type="component" value="Chromosome 18"/>
</dbReference>
<evidence type="ECO:0000313" key="2">
    <source>
        <dbReference type="EMBL" id="QRD05230.1"/>
    </source>
</evidence>
<dbReference type="RefSeq" id="XP_001801385.1">
    <property type="nucleotide sequence ID" value="XM_001801333.1"/>
</dbReference>
<organism evidence="2 3">
    <name type="scientific">Phaeosphaeria nodorum (strain SN15 / ATCC MYA-4574 / FGSC 10173)</name>
    <name type="common">Glume blotch fungus</name>
    <name type="synonym">Parastagonospora nodorum</name>
    <dbReference type="NCBI Taxonomy" id="321614"/>
    <lineage>
        <taxon>Eukaryota</taxon>
        <taxon>Fungi</taxon>
        <taxon>Dikarya</taxon>
        <taxon>Ascomycota</taxon>
        <taxon>Pezizomycotina</taxon>
        <taxon>Dothideomycetes</taxon>
        <taxon>Pleosporomycetidae</taxon>
        <taxon>Pleosporales</taxon>
        <taxon>Pleosporineae</taxon>
        <taxon>Phaeosphaeriaceae</taxon>
        <taxon>Parastagonospora</taxon>
    </lineage>
</organism>
<sequence>MHIPLPLLTLLLSALPTLAMDTNKWPFDIRWQTHGLHPCVHTCNAFGNGDKSQELACVTCWHYGKETIDESCKMCAFKCAKKREFRLNDEYCNNCLTMGANPAHW</sequence>
<reference evidence="3" key="1">
    <citation type="journal article" date="2021" name="BMC Genomics">
        <title>Chromosome-level genome assembly and manually-curated proteome of model necrotroph Parastagonospora nodorum Sn15 reveals a genome-wide trove of candidate effector homologs, and redundancy of virulence-related functions within an accessory chromosome.</title>
        <authorList>
            <person name="Bertazzoni S."/>
            <person name="Jones D.A.B."/>
            <person name="Phan H.T."/>
            <person name="Tan K.-C."/>
            <person name="Hane J.K."/>
        </authorList>
    </citation>
    <scope>NUCLEOTIDE SEQUENCE [LARGE SCALE GENOMIC DNA]</scope>
    <source>
        <strain evidence="3">SN15 / ATCC MYA-4574 / FGSC 10173)</strain>
    </source>
</reference>
<dbReference type="KEGG" id="pno:SNOG_11136"/>
<dbReference type="VEuPathDB" id="FungiDB:JI435_111360"/>